<proteinExistence type="predicted"/>
<dbReference type="Gene3D" id="3.40.50.360">
    <property type="match status" value="1"/>
</dbReference>
<dbReference type="AlphaFoldDB" id="A0AAW4I2Q5"/>
<keyword evidence="2" id="KW-0288">FMN</keyword>
<reference evidence="4" key="2">
    <citation type="journal article" date="2021" name="J. Invertebr. Pathol.">
        <title>Molecular characterization of a Bacillus thuringiensis strain from Argentina, toxic against Lepidoptera and Coleoptera, based on its whole-genome and Cry protein analysis.</title>
        <authorList>
            <person name="Nicolas Lazarte J."/>
            <person name="Pia Valacco M."/>
            <person name="Moreno S."/>
            <person name="Salerno G.L."/>
            <person name="Beron C.M."/>
        </authorList>
    </citation>
    <scope>NUCLEOTIDE SEQUENCE</scope>
    <source>
        <strain evidence="4">FCC7</strain>
    </source>
</reference>
<sequence length="236" mass="27271">MTRILLYSGSRSVKSRTNKIINELKKYIEQSYPNIQLDVFDPIQKPLMHSTGCKNCFINGFCPSDGLENDSGQELKTRLESADLIIFATPVYSHNVSSDAKIFIDRLSYWGHLFKLICKPVITIVTAESNGGDLVEDYVRKIFSFMGATVVNSEVFLRTDEEEYEESLSSLIDSIDALYKNNFKVEVNERHETTFQLLKSSIHMYPEENFEYQYWLKNGLFDSDTLKEYVSKKLVY</sequence>
<feature type="domain" description="NADPH-dependent FMN reductase-like" evidence="3">
    <location>
        <begin position="3"/>
        <end position="158"/>
    </location>
</feature>
<dbReference type="Pfam" id="PF03358">
    <property type="entry name" value="FMN_red"/>
    <property type="match status" value="1"/>
</dbReference>
<dbReference type="EMBL" id="VIXF01000008">
    <property type="protein sequence ID" value="MBN9901612.1"/>
    <property type="molecule type" value="Genomic_DNA"/>
</dbReference>
<accession>A0AAW4I2Q5</accession>
<organism evidence="4 5">
    <name type="scientific">Bacillus thuringiensis</name>
    <dbReference type="NCBI Taxonomy" id="1428"/>
    <lineage>
        <taxon>Bacteria</taxon>
        <taxon>Bacillati</taxon>
        <taxon>Bacillota</taxon>
        <taxon>Bacilli</taxon>
        <taxon>Bacillales</taxon>
        <taxon>Bacillaceae</taxon>
        <taxon>Bacillus</taxon>
        <taxon>Bacillus cereus group</taxon>
    </lineage>
</organism>
<protein>
    <submittedName>
        <fullName evidence="4">NAD(P)H-dependent oxidoreductase</fullName>
    </submittedName>
</protein>
<dbReference type="GO" id="GO:0016491">
    <property type="term" value="F:oxidoreductase activity"/>
    <property type="evidence" value="ECO:0007669"/>
    <property type="project" value="InterPro"/>
</dbReference>
<reference evidence="4" key="1">
    <citation type="submission" date="2019-07" db="EMBL/GenBank/DDBJ databases">
        <authorList>
            <person name="Lazarte J.N."/>
            <person name="Poliero A."/>
            <person name="Beron C."/>
        </authorList>
    </citation>
    <scope>NUCLEOTIDE SEQUENCE</scope>
    <source>
        <strain evidence="4">FCC7</strain>
    </source>
</reference>
<name>A0AAW4I2Q5_BACTU</name>
<dbReference type="PANTHER" id="PTHR43278:SF4">
    <property type="entry name" value="NAD(P)H-DEPENDENT FMN-CONTAINING OXIDOREDUCTASE YWQN-RELATED"/>
    <property type="match status" value="1"/>
</dbReference>
<keyword evidence="1" id="KW-0285">Flavoprotein</keyword>
<dbReference type="InterPro" id="IPR029039">
    <property type="entry name" value="Flavoprotein-like_sf"/>
</dbReference>
<comment type="caution">
    <text evidence="4">The sequence shown here is derived from an EMBL/GenBank/DDBJ whole genome shotgun (WGS) entry which is preliminary data.</text>
</comment>
<evidence type="ECO:0000256" key="1">
    <source>
        <dbReference type="ARBA" id="ARBA00022630"/>
    </source>
</evidence>
<dbReference type="InterPro" id="IPR051796">
    <property type="entry name" value="ISF_SsuE-like"/>
</dbReference>
<dbReference type="RefSeq" id="WP_100616756.1">
    <property type="nucleotide sequence ID" value="NZ_JAWUAH010000002.1"/>
</dbReference>
<evidence type="ECO:0000259" key="3">
    <source>
        <dbReference type="Pfam" id="PF03358"/>
    </source>
</evidence>
<evidence type="ECO:0000313" key="4">
    <source>
        <dbReference type="EMBL" id="MBN9901612.1"/>
    </source>
</evidence>
<dbReference type="Proteomes" id="UP000775627">
    <property type="component" value="Unassembled WGS sequence"/>
</dbReference>
<dbReference type="InterPro" id="IPR005025">
    <property type="entry name" value="FMN_Rdtase-like_dom"/>
</dbReference>
<dbReference type="PANTHER" id="PTHR43278">
    <property type="entry name" value="NAD(P)H-DEPENDENT FMN-CONTAINING OXIDOREDUCTASE YWQN-RELATED"/>
    <property type="match status" value="1"/>
</dbReference>
<gene>
    <name evidence="4" type="ORF">FME64_30610</name>
</gene>
<evidence type="ECO:0000313" key="5">
    <source>
        <dbReference type="Proteomes" id="UP000775627"/>
    </source>
</evidence>
<evidence type="ECO:0000256" key="2">
    <source>
        <dbReference type="ARBA" id="ARBA00022643"/>
    </source>
</evidence>
<dbReference type="SUPFAM" id="SSF52218">
    <property type="entry name" value="Flavoproteins"/>
    <property type="match status" value="1"/>
</dbReference>